<keyword evidence="2" id="KW-0813">Transport</keyword>
<name>A0A4D7AWX7_9HYPH</name>
<dbReference type="PROSITE" id="PS51318">
    <property type="entry name" value="TAT"/>
    <property type="match status" value="1"/>
</dbReference>
<dbReference type="InterPro" id="IPR028081">
    <property type="entry name" value="Leu-bd"/>
</dbReference>
<dbReference type="InterPro" id="IPR051010">
    <property type="entry name" value="BCAA_transport"/>
</dbReference>
<dbReference type="PRINTS" id="PR00337">
    <property type="entry name" value="LEUILEVALBP"/>
</dbReference>
<reference evidence="7 8" key="1">
    <citation type="submission" date="2019-04" db="EMBL/GenBank/DDBJ databases">
        <title>Phreatobacter aquaticus sp. nov.</title>
        <authorList>
            <person name="Choi A."/>
        </authorList>
    </citation>
    <scope>NUCLEOTIDE SEQUENCE [LARGE SCALE GENOMIC DNA]</scope>
    <source>
        <strain evidence="7 8">KCTC 52518</strain>
    </source>
</reference>
<dbReference type="RefSeq" id="WP_136958806.1">
    <property type="nucleotide sequence ID" value="NZ_CP039690.1"/>
</dbReference>
<dbReference type="OrthoDB" id="9791590at2"/>
<accession>A0A4D7AWX7</accession>
<dbReference type="Pfam" id="PF13458">
    <property type="entry name" value="Peripla_BP_6"/>
    <property type="match status" value="1"/>
</dbReference>
<keyword evidence="3 5" id="KW-0732">Signal</keyword>
<sequence length="413" mass="44047">MTALTRRTALKAGTAAALLPLAAPLVKAQGPAIRIGLIQPMSGPLSAYGQETQPVVEMIAGNINAAGGIKSLGGARLEIVLADNSGSPARAANEARRLVTQEKVAMLAGAIITHEALAVGPALDELKVPMISFVSGTSRSPYLFSFGLPYDRGYAESMVQFLEALRKDHGAKVQRVVTASSNYEAGQQITGFLTAKLKARGFELVGDVPLDTKAQDLGAAMLKIRSLRPDVVVGLQTQRELLLLQRARFDLQYFDGIFVSNLGISDPSVWTDLGPEIAAKVLTRNAFGLALYAPSLKIDALTAIAAQAKQLPRLRHGLGQFSIFAAQALLVIKETLEKAASVDPQKLTEELGRLELPLGHPSMILPRAGGVAFAEDRLARDASTLIVQWDADKTLQVVHPAQFATRPPVITTR</sequence>
<dbReference type="InterPro" id="IPR028082">
    <property type="entry name" value="Peripla_BP_I"/>
</dbReference>
<evidence type="ECO:0000313" key="7">
    <source>
        <dbReference type="EMBL" id="QCI63348.1"/>
    </source>
</evidence>
<feature type="signal peptide" evidence="5">
    <location>
        <begin position="1"/>
        <end position="28"/>
    </location>
</feature>
<evidence type="ECO:0000256" key="2">
    <source>
        <dbReference type="ARBA" id="ARBA00022448"/>
    </source>
</evidence>
<dbReference type="KEGG" id="pstg:E8M01_03310"/>
<dbReference type="EMBL" id="CP039690">
    <property type="protein sequence ID" value="QCI63348.1"/>
    <property type="molecule type" value="Genomic_DNA"/>
</dbReference>
<dbReference type="PANTHER" id="PTHR30483:SF37">
    <property type="entry name" value="ABC TRANSPORTER SUBSTRATE-BINDING PROTEIN"/>
    <property type="match status" value="1"/>
</dbReference>
<keyword evidence="4" id="KW-0029">Amino-acid transport</keyword>
<protein>
    <submittedName>
        <fullName evidence="7">ABC transporter substrate-binding protein</fullName>
    </submittedName>
</protein>
<evidence type="ECO:0000256" key="5">
    <source>
        <dbReference type="SAM" id="SignalP"/>
    </source>
</evidence>
<dbReference type="InterPro" id="IPR006311">
    <property type="entry name" value="TAT_signal"/>
</dbReference>
<proteinExistence type="inferred from homology"/>
<evidence type="ECO:0000259" key="6">
    <source>
        <dbReference type="Pfam" id="PF13458"/>
    </source>
</evidence>
<dbReference type="InterPro" id="IPR000709">
    <property type="entry name" value="Leu_Ile_Val-bd"/>
</dbReference>
<evidence type="ECO:0000313" key="8">
    <source>
        <dbReference type="Proteomes" id="UP000298781"/>
    </source>
</evidence>
<feature type="chain" id="PRO_5020207295" evidence="5">
    <location>
        <begin position="29"/>
        <end position="413"/>
    </location>
</feature>
<comment type="similarity">
    <text evidence="1">Belongs to the leucine-binding protein family.</text>
</comment>
<dbReference type="GO" id="GO:0006865">
    <property type="term" value="P:amino acid transport"/>
    <property type="evidence" value="ECO:0007669"/>
    <property type="project" value="UniProtKB-KW"/>
</dbReference>
<evidence type="ECO:0000256" key="3">
    <source>
        <dbReference type="ARBA" id="ARBA00022729"/>
    </source>
</evidence>
<dbReference type="AlphaFoldDB" id="A0A4D7AWX7"/>
<feature type="domain" description="Leucine-binding protein" evidence="6">
    <location>
        <begin position="33"/>
        <end position="355"/>
    </location>
</feature>
<keyword evidence="8" id="KW-1185">Reference proteome</keyword>
<dbReference type="Gene3D" id="3.40.50.2300">
    <property type="match status" value="2"/>
</dbReference>
<dbReference type="Proteomes" id="UP000298781">
    <property type="component" value="Chromosome"/>
</dbReference>
<dbReference type="SUPFAM" id="SSF53822">
    <property type="entry name" value="Periplasmic binding protein-like I"/>
    <property type="match status" value="1"/>
</dbReference>
<evidence type="ECO:0000256" key="4">
    <source>
        <dbReference type="ARBA" id="ARBA00022970"/>
    </source>
</evidence>
<organism evidence="7 8">
    <name type="scientific">Phreatobacter stygius</name>
    <dbReference type="NCBI Taxonomy" id="1940610"/>
    <lineage>
        <taxon>Bacteria</taxon>
        <taxon>Pseudomonadati</taxon>
        <taxon>Pseudomonadota</taxon>
        <taxon>Alphaproteobacteria</taxon>
        <taxon>Hyphomicrobiales</taxon>
        <taxon>Phreatobacteraceae</taxon>
        <taxon>Phreatobacter</taxon>
    </lineage>
</organism>
<evidence type="ECO:0000256" key="1">
    <source>
        <dbReference type="ARBA" id="ARBA00010062"/>
    </source>
</evidence>
<gene>
    <name evidence="7" type="ORF">E8M01_03310</name>
</gene>
<dbReference type="PANTHER" id="PTHR30483">
    <property type="entry name" value="LEUCINE-SPECIFIC-BINDING PROTEIN"/>
    <property type="match status" value="1"/>
</dbReference>